<gene>
    <name evidence="9" type="ORF">LV82_01822</name>
</gene>
<dbReference type="NCBIfam" id="NF004955">
    <property type="entry name" value="PRK06299.1-5"/>
    <property type="match status" value="1"/>
</dbReference>
<protein>
    <recommendedName>
        <fullName evidence="7">30S ribosomal protein S1</fullName>
    </recommendedName>
</protein>
<sequence>MCAKATMEEFEALLNESFELDTPQEGSVVKGKVIAIEAGQAIIDVGFKMEGRVDLKEFANPGEAPDIKVGDEVEVYLERVENARGEAVLSREKARREAAWDRLEKAYANDERVEGAIFGRVKGGFTVDLGGAVAFLPGSQVDVRPVRDAGPLMGLKQPFQILKMDRRRGNIVVSRRAILEESRAEQRAEVIANLSEGQVVEGVVKNITEYGAFVDLGGVDGLLHVTDMAWRRVNHPSEILSIGETVKVQVIKINKDTHRISLGMKQLQSDPWDQVEQKYAVGSVHRGRVTNITDYGAFVELEPGVEGLVHVSEMSWTKKNVHPGKIVSTSQEVDVMVLEIDSAKRRVSLGLKQTQRNPWEVFAETHPVGTVIEGEVKNITEFGLFVGLDNDIDGMVHLSDLSWDQRGEEAIQNYRKGDIVKAVVTEVDVEKERVSLSIKALDDTFSEAIDGIKRGSVITVTVTAIEEGGIEVEYNGMKSFIRRSDLSRDRSEQRPERFQVGDKVDVRVTNVDPKTRKLSLSIKAREIAEEKEAVQQYGSSDSGASLGEILGAALKGSNDK</sequence>
<evidence type="ECO:0000313" key="9">
    <source>
        <dbReference type="EMBL" id="PPB80473.1"/>
    </source>
</evidence>
<dbReference type="FunFam" id="2.40.50.140:FF:000011">
    <property type="entry name" value="30S ribosomal protein S1"/>
    <property type="match status" value="1"/>
</dbReference>
<dbReference type="PANTHER" id="PTHR10724">
    <property type="entry name" value="30S RIBOSOMAL PROTEIN S1"/>
    <property type="match status" value="1"/>
</dbReference>
<dbReference type="SMART" id="SM00316">
    <property type="entry name" value="S1"/>
    <property type="match status" value="6"/>
</dbReference>
<dbReference type="Gene3D" id="2.40.50.140">
    <property type="entry name" value="Nucleic acid-binding proteins"/>
    <property type="match status" value="5"/>
</dbReference>
<organism evidence="9 10">
    <name type="scientific">Albidovulum inexpectatum</name>
    <dbReference type="NCBI Taxonomy" id="196587"/>
    <lineage>
        <taxon>Bacteria</taxon>
        <taxon>Pseudomonadati</taxon>
        <taxon>Pseudomonadota</taxon>
        <taxon>Alphaproteobacteria</taxon>
        <taxon>Rhodobacterales</taxon>
        <taxon>Paracoccaceae</taxon>
        <taxon>Albidovulum</taxon>
    </lineage>
</organism>
<dbReference type="InterPro" id="IPR003029">
    <property type="entry name" value="S1_domain"/>
</dbReference>
<dbReference type="NCBIfam" id="TIGR00717">
    <property type="entry name" value="rpsA"/>
    <property type="match status" value="1"/>
</dbReference>
<accession>A0A2S5JG68</accession>
<dbReference type="InterPro" id="IPR000110">
    <property type="entry name" value="Ribosomal_bS1"/>
</dbReference>
<dbReference type="CDD" id="cd05688">
    <property type="entry name" value="S1_RPS1_repeat_ec3"/>
    <property type="match status" value="1"/>
</dbReference>
<evidence type="ECO:0000256" key="6">
    <source>
        <dbReference type="ARBA" id="ARBA00025604"/>
    </source>
</evidence>
<evidence type="ECO:0000256" key="2">
    <source>
        <dbReference type="ARBA" id="ARBA00022737"/>
    </source>
</evidence>
<dbReference type="InterPro" id="IPR012340">
    <property type="entry name" value="NA-bd_OB-fold"/>
</dbReference>
<dbReference type="GO" id="GO:0022627">
    <property type="term" value="C:cytosolic small ribosomal subunit"/>
    <property type="evidence" value="ECO:0007669"/>
    <property type="project" value="TreeGrafter"/>
</dbReference>
<keyword evidence="4 7" id="KW-0689">Ribosomal protein</keyword>
<feature type="domain" description="S1 motif" evidence="8">
    <location>
        <begin position="110"/>
        <end position="176"/>
    </location>
</feature>
<comment type="function">
    <text evidence="6 7">Binds mRNA; thus facilitating recognition of the initiation point. It is needed to translate mRNA with a short Shine-Dalgarno (SD) purine-rich sequence.</text>
</comment>
<proteinExistence type="inferred from homology"/>
<feature type="domain" description="S1 motif" evidence="8">
    <location>
        <begin position="369"/>
        <end position="439"/>
    </location>
</feature>
<dbReference type="FunFam" id="2.40.50.140:FF:000018">
    <property type="entry name" value="30S ribosomal protein S1"/>
    <property type="match status" value="1"/>
</dbReference>
<dbReference type="CDD" id="cd05687">
    <property type="entry name" value="S1_RPS1_repeat_ec1_hs1"/>
    <property type="match status" value="1"/>
</dbReference>
<feature type="domain" description="S1 motif" evidence="8">
    <location>
        <begin position="455"/>
        <end position="523"/>
    </location>
</feature>
<dbReference type="FunFam" id="2.40.50.140:FF:000103">
    <property type="entry name" value="protein RRP5 homolog"/>
    <property type="match status" value="1"/>
</dbReference>
<dbReference type="PANTHER" id="PTHR10724:SF7">
    <property type="entry name" value="SMALL RIBOSOMAL SUBUNIT PROTEIN BS1C"/>
    <property type="match status" value="1"/>
</dbReference>
<dbReference type="NCBIfam" id="NF004952">
    <property type="entry name" value="PRK06299.1-2"/>
    <property type="match status" value="1"/>
</dbReference>
<dbReference type="GO" id="GO:0006412">
    <property type="term" value="P:translation"/>
    <property type="evidence" value="ECO:0007669"/>
    <property type="project" value="InterPro"/>
</dbReference>
<comment type="similarity">
    <text evidence="1 7">Belongs to the bacterial ribosomal protein bS1 family.</text>
</comment>
<evidence type="ECO:0000256" key="3">
    <source>
        <dbReference type="ARBA" id="ARBA00022884"/>
    </source>
</evidence>
<dbReference type="Proteomes" id="UP000239736">
    <property type="component" value="Unassembled WGS sequence"/>
</dbReference>
<keyword evidence="2" id="KW-0677">Repeat</keyword>
<name>A0A2S5JG68_9RHOB</name>
<dbReference type="PRINTS" id="PR00681">
    <property type="entry name" value="RIBOSOMALS1"/>
</dbReference>
<dbReference type="EMBL" id="PRDS01000005">
    <property type="protein sequence ID" value="PPB80473.1"/>
    <property type="molecule type" value="Genomic_DNA"/>
</dbReference>
<evidence type="ECO:0000256" key="5">
    <source>
        <dbReference type="ARBA" id="ARBA00023274"/>
    </source>
</evidence>
<dbReference type="Pfam" id="PF00575">
    <property type="entry name" value="S1"/>
    <property type="match status" value="6"/>
</dbReference>
<dbReference type="GO" id="GO:0003735">
    <property type="term" value="F:structural constituent of ribosome"/>
    <property type="evidence" value="ECO:0007669"/>
    <property type="project" value="InterPro"/>
</dbReference>
<dbReference type="PROSITE" id="PS50126">
    <property type="entry name" value="S1"/>
    <property type="match status" value="6"/>
</dbReference>
<evidence type="ECO:0000256" key="4">
    <source>
        <dbReference type="ARBA" id="ARBA00022980"/>
    </source>
</evidence>
<evidence type="ECO:0000256" key="1">
    <source>
        <dbReference type="ARBA" id="ARBA00006767"/>
    </source>
</evidence>
<evidence type="ECO:0000259" key="8">
    <source>
        <dbReference type="PROSITE" id="PS50126"/>
    </source>
</evidence>
<keyword evidence="10" id="KW-1185">Reference proteome</keyword>
<dbReference type="InterPro" id="IPR035104">
    <property type="entry name" value="Ribosomal_protein_S1-like"/>
</dbReference>
<reference evidence="9 10" key="1">
    <citation type="submission" date="2018-01" db="EMBL/GenBank/DDBJ databases">
        <title>Genomic Encyclopedia of Archaeal and Bacterial Type Strains, Phase II (KMG-II): from individual species to whole genera.</title>
        <authorList>
            <person name="Goeker M."/>
        </authorList>
    </citation>
    <scope>NUCLEOTIDE SEQUENCE [LARGE SCALE GENOMIC DNA]</scope>
    <source>
        <strain evidence="9 10">DSM 12048</strain>
    </source>
</reference>
<dbReference type="AlphaFoldDB" id="A0A2S5JG68"/>
<dbReference type="RefSeq" id="WP_104070987.1">
    <property type="nucleotide sequence ID" value="NZ_PRDS01000005.1"/>
</dbReference>
<dbReference type="CDD" id="cd04465">
    <property type="entry name" value="S1_RPS1_repeat_ec2_hs2"/>
    <property type="match status" value="1"/>
</dbReference>
<evidence type="ECO:0000256" key="7">
    <source>
        <dbReference type="PIRNR" id="PIRNR002111"/>
    </source>
</evidence>
<keyword evidence="5 7" id="KW-0687">Ribonucleoprotein</keyword>
<dbReference type="InterPro" id="IPR050437">
    <property type="entry name" value="Ribos_protein_bS1-like"/>
</dbReference>
<keyword evidence="3 7" id="KW-0694">RNA-binding</keyword>
<comment type="caution">
    <text evidence="9">The sequence shown here is derived from an EMBL/GenBank/DDBJ whole genome shotgun (WGS) entry which is preliminary data.</text>
</comment>
<feature type="domain" description="S1 motif" evidence="8">
    <location>
        <begin position="197"/>
        <end position="265"/>
    </location>
</feature>
<dbReference type="OrthoDB" id="9804077at2"/>
<dbReference type="PIRSF" id="PIRSF002111">
    <property type="entry name" value="RpsA"/>
    <property type="match status" value="1"/>
</dbReference>
<dbReference type="GO" id="GO:0003729">
    <property type="term" value="F:mRNA binding"/>
    <property type="evidence" value="ECO:0007669"/>
    <property type="project" value="TreeGrafter"/>
</dbReference>
<evidence type="ECO:0000313" key="10">
    <source>
        <dbReference type="Proteomes" id="UP000239736"/>
    </source>
</evidence>
<feature type="domain" description="S1 motif" evidence="8">
    <location>
        <begin position="282"/>
        <end position="352"/>
    </location>
</feature>
<dbReference type="SUPFAM" id="SSF50249">
    <property type="entry name" value="Nucleic acid-binding proteins"/>
    <property type="match status" value="6"/>
</dbReference>
<feature type="domain" description="S1 motif" evidence="8">
    <location>
        <begin position="26"/>
        <end position="92"/>
    </location>
</feature>